<keyword evidence="4" id="KW-0694">RNA-binding</keyword>
<evidence type="ECO:0000259" key="6">
    <source>
        <dbReference type="Pfam" id="PF00849"/>
    </source>
</evidence>
<comment type="catalytic activity">
    <reaction evidence="1 5">
        <text>a uridine in RNA = a pseudouridine in RNA</text>
        <dbReference type="Rhea" id="RHEA:48348"/>
        <dbReference type="Rhea" id="RHEA-COMP:12068"/>
        <dbReference type="Rhea" id="RHEA-COMP:12069"/>
        <dbReference type="ChEBI" id="CHEBI:65314"/>
        <dbReference type="ChEBI" id="CHEBI:65315"/>
    </reaction>
</comment>
<sequence>MKDLRYHLTFHASLNGQLLRDALAQFGISKRTLTAIKFRGGALLVNGEEQNVRHPLTEGDEIKVIFPKEEMSAGLIPEKGRLTICYEDQALLIVEKPDGQSSIPSHDHPTGSIANKIAGHLQEQDVASTVHIVTRLDRDTSGLMCIAKHRHIHHLLSEAQKSHTIYRTYEALVHGHVKEDFQQIIAPIGRKAGSIIEREVTEDGQYAHTDVTVLNRFNTNGEEVSHVRLTLHTGRTHQIRVHLSSIGHPLLGDDLYGGKCTLIRRQALHCVSLKLQHPLSQEEMIWYSNLPEDMEHILLSHSNSGVN</sequence>
<dbReference type="GO" id="GO:0009982">
    <property type="term" value="F:pseudouridine synthase activity"/>
    <property type="evidence" value="ECO:0007669"/>
    <property type="project" value="InterPro"/>
</dbReference>
<dbReference type="STRING" id="241244.ATY39_01545"/>
<dbReference type="InterPro" id="IPR020103">
    <property type="entry name" value="PsdUridine_synth_cat_dom_sf"/>
</dbReference>
<evidence type="ECO:0000256" key="5">
    <source>
        <dbReference type="RuleBase" id="RU362028"/>
    </source>
</evidence>
<dbReference type="OrthoDB" id="9807829at2"/>
<dbReference type="EC" id="5.4.99.-" evidence="5"/>
<dbReference type="CDD" id="cd02869">
    <property type="entry name" value="PseudoU_synth_RluA_like"/>
    <property type="match status" value="1"/>
</dbReference>
<reference evidence="7 8" key="1">
    <citation type="journal article" date="2016" name="Genome Announc.">
        <title>Whole-Genome Sequence of Rummeliibacillus stabekisii Strain PP9 Isolated from Antarctic Soil.</title>
        <authorList>
            <person name="da Mota F.F."/>
            <person name="Vollu R.E."/>
            <person name="Jurelevicius D."/>
            <person name="Seldin L."/>
        </authorList>
    </citation>
    <scope>NUCLEOTIDE SEQUENCE [LARGE SCALE GENOMIC DNA]</scope>
    <source>
        <strain evidence="7 8">PP9</strain>
    </source>
</reference>
<dbReference type="InterPro" id="IPR006225">
    <property type="entry name" value="PsdUridine_synth_RluC/D"/>
</dbReference>
<evidence type="ECO:0000256" key="3">
    <source>
        <dbReference type="PIRSR" id="PIRSR606225-1"/>
    </source>
</evidence>
<dbReference type="RefSeq" id="WP_066784815.1">
    <property type="nucleotide sequence ID" value="NZ_CP014806.1"/>
</dbReference>
<name>A0A143H903_9BACL</name>
<dbReference type="Proteomes" id="UP000076021">
    <property type="component" value="Chromosome"/>
</dbReference>
<protein>
    <recommendedName>
        <fullName evidence="5">Pseudouridine synthase</fullName>
        <ecNumber evidence="5">5.4.99.-</ecNumber>
    </recommendedName>
</protein>
<reference evidence="8" key="2">
    <citation type="submission" date="2016-03" db="EMBL/GenBank/DDBJ databases">
        <authorList>
            <person name="Ploux O."/>
        </authorList>
    </citation>
    <scope>NUCLEOTIDE SEQUENCE [LARGE SCALE GENOMIC DNA]</scope>
    <source>
        <strain evidence="8">PP9</strain>
    </source>
</reference>
<dbReference type="GO" id="GO:0003723">
    <property type="term" value="F:RNA binding"/>
    <property type="evidence" value="ECO:0007669"/>
    <property type="project" value="UniProtKB-KW"/>
</dbReference>
<dbReference type="KEGG" id="rst:ATY39_01545"/>
<dbReference type="PROSITE" id="PS50889">
    <property type="entry name" value="S4"/>
    <property type="match status" value="1"/>
</dbReference>
<evidence type="ECO:0000256" key="4">
    <source>
        <dbReference type="PROSITE-ProRule" id="PRU00182"/>
    </source>
</evidence>
<evidence type="ECO:0000313" key="7">
    <source>
        <dbReference type="EMBL" id="AMW98214.1"/>
    </source>
</evidence>
<dbReference type="Gene3D" id="3.30.2350.10">
    <property type="entry name" value="Pseudouridine synthase"/>
    <property type="match status" value="1"/>
</dbReference>
<feature type="domain" description="Pseudouridine synthase RsuA/RluA-like" evidence="6">
    <location>
        <begin position="91"/>
        <end position="245"/>
    </location>
</feature>
<dbReference type="AlphaFoldDB" id="A0A143H903"/>
<dbReference type="GO" id="GO:0140098">
    <property type="term" value="F:catalytic activity, acting on RNA"/>
    <property type="evidence" value="ECO:0007669"/>
    <property type="project" value="UniProtKB-ARBA"/>
</dbReference>
<dbReference type="NCBIfam" id="TIGR00005">
    <property type="entry name" value="rluA_subfam"/>
    <property type="match status" value="1"/>
</dbReference>
<comment type="function">
    <text evidence="5">Responsible for synthesis of pseudouridine from uracil.</text>
</comment>
<evidence type="ECO:0000313" key="8">
    <source>
        <dbReference type="Proteomes" id="UP000076021"/>
    </source>
</evidence>
<feature type="active site" evidence="3">
    <location>
        <position position="137"/>
    </location>
</feature>
<keyword evidence="8" id="KW-1185">Reference proteome</keyword>
<keyword evidence="5" id="KW-0413">Isomerase</keyword>
<dbReference type="PANTHER" id="PTHR21600:SF35">
    <property type="entry name" value="PSEUDOURIDINE SYNTHASE"/>
    <property type="match status" value="1"/>
</dbReference>
<gene>
    <name evidence="7" type="ORF">ATY39_01545</name>
</gene>
<dbReference type="InterPro" id="IPR050188">
    <property type="entry name" value="RluA_PseudoU_synthase"/>
</dbReference>
<dbReference type="SUPFAM" id="SSF55120">
    <property type="entry name" value="Pseudouridine synthase"/>
    <property type="match status" value="1"/>
</dbReference>
<dbReference type="EMBL" id="CP014806">
    <property type="protein sequence ID" value="AMW98214.1"/>
    <property type="molecule type" value="Genomic_DNA"/>
</dbReference>
<evidence type="ECO:0000256" key="2">
    <source>
        <dbReference type="ARBA" id="ARBA00010876"/>
    </source>
</evidence>
<dbReference type="GO" id="GO:0000455">
    <property type="term" value="P:enzyme-directed rRNA pseudouridine synthesis"/>
    <property type="evidence" value="ECO:0007669"/>
    <property type="project" value="TreeGrafter"/>
</dbReference>
<proteinExistence type="inferred from homology"/>
<dbReference type="Pfam" id="PF00849">
    <property type="entry name" value="PseudoU_synth_2"/>
    <property type="match status" value="1"/>
</dbReference>
<accession>A0A143H903</accession>
<dbReference type="InterPro" id="IPR006145">
    <property type="entry name" value="PsdUridine_synth_RsuA/RluA"/>
</dbReference>
<organism evidence="7 8">
    <name type="scientific">Rummeliibacillus stabekisii</name>
    <dbReference type="NCBI Taxonomy" id="241244"/>
    <lineage>
        <taxon>Bacteria</taxon>
        <taxon>Bacillati</taxon>
        <taxon>Bacillota</taxon>
        <taxon>Bacilli</taxon>
        <taxon>Bacillales</taxon>
        <taxon>Caryophanaceae</taxon>
        <taxon>Rummeliibacillus</taxon>
    </lineage>
</organism>
<evidence type="ECO:0000256" key="1">
    <source>
        <dbReference type="ARBA" id="ARBA00000073"/>
    </source>
</evidence>
<dbReference type="PANTHER" id="PTHR21600">
    <property type="entry name" value="MITOCHONDRIAL RNA PSEUDOURIDINE SYNTHASE"/>
    <property type="match status" value="1"/>
</dbReference>
<comment type="similarity">
    <text evidence="2 5">Belongs to the pseudouridine synthase RluA family.</text>
</comment>